<dbReference type="GO" id="GO:0002949">
    <property type="term" value="P:tRNA threonylcarbamoyladenosine modification"/>
    <property type="evidence" value="ECO:0007669"/>
    <property type="project" value="InterPro"/>
</dbReference>
<dbReference type="EMBL" id="JADNYM010000013">
    <property type="protein sequence ID" value="MBG0740045.1"/>
    <property type="molecule type" value="Genomic_DNA"/>
</dbReference>
<evidence type="ECO:0000313" key="4">
    <source>
        <dbReference type="Proteomes" id="UP000655366"/>
    </source>
</evidence>
<evidence type="ECO:0000259" key="2">
    <source>
        <dbReference type="Pfam" id="PF00814"/>
    </source>
</evidence>
<evidence type="ECO:0000313" key="3">
    <source>
        <dbReference type="EMBL" id="MBG0740045.1"/>
    </source>
</evidence>
<dbReference type="Gene3D" id="3.30.420.40">
    <property type="match status" value="2"/>
</dbReference>
<gene>
    <name evidence="3" type="primary">tsaB</name>
    <name evidence="3" type="ORF">IV500_11685</name>
</gene>
<feature type="domain" description="Gcp-like" evidence="2">
    <location>
        <begin position="41"/>
        <end position="164"/>
    </location>
</feature>
<organism evidence="3 4">
    <name type="scientific">Arthrobacter terrae</name>
    <dbReference type="NCBI Taxonomy" id="2935737"/>
    <lineage>
        <taxon>Bacteria</taxon>
        <taxon>Bacillati</taxon>
        <taxon>Actinomycetota</taxon>
        <taxon>Actinomycetes</taxon>
        <taxon>Micrococcales</taxon>
        <taxon>Micrococcaceae</taxon>
        <taxon>Arthrobacter</taxon>
    </lineage>
</organism>
<dbReference type="InterPro" id="IPR022496">
    <property type="entry name" value="T6A_TsaB"/>
</dbReference>
<dbReference type="GO" id="GO:0005829">
    <property type="term" value="C:cytosol"/>
    <property type="evidence" value="ECO:0007669"/>
    <property type="project" value="TreeGrafter"/>
</dbReference>
<proteinExistence type="predicted"/>
<keyword evidence="4" id="KW-1185">Reference proteome</keyword>
<dbReference type="InterPro" id="IPR000905">
    <property type="entry name" value="Gcp-like_dom"/>
</dbReference>
<name>A0A931CPK7_9MICC</name>
<comment type="caution">
    <text evidence="3">The sequence shown here is derived from an EMBL/GenBank/DDBJ whole genome shotgun (WGS) entry which is preliminary data.</text>
</comment>
<dbReference type="Proteomes" id="UP000655366">
    <property type="component" value="Unassembled WGS sequence"/>
</dbReference>
<feature type="region of interest" description="Disordered" evidence="1">
    <location>
        <begin position="118"/>
        <end position="141"/>
    </location>
</feature>
<dbReference type="SUPFAM" id="SSF53067">
    <property type="entry name" value="Actin-like ATPase domain"/>
    <property type="match status" value="2"/>
</dbReference>
<dbReference type="RefSeq" id="WP_196396983.1">
    <property type="nucleotide sequence ID" value="NZ_JADNYM010000013.1"/>
</dbReference>
<evidence type="ECO:0000256" key="1">
    <source>
        <dbReference type="SAM" id="MobiDB-lite"/>
    </source>
</evidence>
<dbReference type="NCBIfam" id="TIGR03725">
    <property type="entry name" value="T6A_YeaZ"/>
    <property type="match status" value="1"/>
</dbReference>
<dbReference type="AlphaFoldDB" id="A0A931CPK7"/>
<dbReference type="InterPro" id="IPR043129">
    <property type="entry name" value="ATPase_NBD"/>
</dbReference>
<accession>A0A931CPK7</accession>
<reference evidence="3 4" key="1">
    <citation type="submission" date="2020-11" db="EMBL/GenBank/DDBJ databases">
        <title>Arthrobacter antarcticus sp. nov., isolated from Antarctic Soil.</title>
        <authorList>
            <person name="Li J."/>
        </authorList>
    </citation>
    <scope>NUCLEOTIDE SEQUENCE [LARGE SCALE GENOMIC DNA]</scope>
    <source>
        <strain evidence="3 4">Z1-20</strain>
    </source>
</reference>
<dbReference type="PANTHER" id="PTHR11735">
    <property type="entry name" value="TRNA N6-ADENOSINE THREONYLCARBAMOYLTRANSFERASE"/>
    <property type="match status" value="1"/>
</dbReference>
<sequence>MLILSIDTSAIASAALLRTVPASDGVKASAAVVGSFATVDTRSHAEVLVPGIQSLFGDAAVEGPALDAIVVGVGPGPFTGLRSGIAAARMLSFVWNVPLHGVMSLDALAWDVSHNGYRAQDQDQDPTTGPPPPDRNPAGGDFLVATDARRKEVYWARYSQDGTLLAVPHVGPAAELPALPAFGAGAGLYREDLLARGCTVPDAFADAQPTAASLGLSAAVGLVDGGRLLASSPLYLRESDAKVPGPRKRAL</sequence>
<dbReference type="PANTHER" id="PTHR11735:SF11">
    <property type="entry name" value="TRNA THREONYLCARBAMOYLADENOSINE BIOSYNTHESIS PROTEIN TSAB"/>
    <property type="match status" value="1"/>
</dbReference>
<protein>
    <submittedName>
        <fullName evidence="3">tRNA (Adenosine(37)-N6)-threonylcarbamoyltransferase complex dimerization subunit type 1 TsaB</fullName>
    </submittedName>
</protein>
<dbReference type="Pfam" id="PF00814">
    <property type="entry name" value="TsaD"/>
    <property type="match status" value="1"/>
</dbReference>